<accession>A0A848KI54</accession>
<name>A0A848KI54_9NOCA</name>
<keyword evidence="2 5" id="KW-0547">Nucleotide-binding</keyword>
<feature type="domain" description="Protein kinase" evidence="7">
    <location>
        <begin position="15"/>
        <end position="267"/>
    </location>
</feature>
<proteinExistence type="predicted"/>
<evidence type="ECO:0000313" key="9">
    <source>
        <dbReference type="Proteomes" id="UP000535543"/>
    </source>
</evidence>
<feature type="region of interest" description="Disordered" evidence="6">
    <location>
        <begin position="268"/>
        <end position="287"/>
    </location>
</feature>
<gene>
    <name evidence="8" type="ORF">FGL95_20735</name>
</gene>
<dbReference type="SMART" id="SM00220">
    <property type="entry name" value="S_TKc"/>
    <property type="match status" value="1"/>
</dbReference>
<keyword evidence="1" id="KW-0808">Transferase</keyword>
<dbReference type="GO" id="GO:0004674">
    <property type="term" value="F:protein serine/threonine kinase activity"/>
    <property type="evidence" value="ECO:0007669"/>
    <property type="project" value="UniProtKB-KW"/>
</dbReference>
<dbReference type="AlphaFoldDB" id="A0A848KI54"/>
<evidence type="ECO:0000256" key="4">
    <source>
        <dbReference type="ARBA" id="ARBA00022840"/>
    </source>
</evidence>
<dbReference type="CDD" id="cd14014">
    <property type="entry name" value="STKc_PknB_like"/>
    <property type="match status" value="1"/>
</dbReference>
<protein>
    <submittedName>
        <fullName evidence="8">Serine/threonine protein kinase</fullName>
    </submittedName>
</protein>
<evidence type="ECO:0000256" key="3">
    <source>
        <dbReference type="ARBA" id="ARBA00022777"/>
    </source>
</evidence>
<feature type="compositionally biased region" description="Basic and acidic residues" evidence="6">
    <location>
        <begin position="276"/>
        <end position="287"/>
    </location>
</feature>
<evidence type="ECO:0000313" key="8">
    <source>
        <dbReference type="EMBL" id="NMN97466.1"/>
    </source>
</evidence>
<evidence type="ECO:0000256" key="5">
    <source>
        <dbReference type="PROSITE-ProRule" id="PRU10141"/>
    </source>
</evidence>
<dbReference type="InterPro" id="IPR011009">
    <property type="entry name" value="Kinase-like_dom_sf"/>
</dbReference>
<dbReference type="RefSeq" id="WP_169590360.1">
    <property type="nucleotide sequence ID" value="NZ_VCQU01000007.1"/>
</dbReference>
<dbReference type="PANTHER" id="PTHR43289">
    <property type="entry name" value="MITOGEN-ACTIVATED PROTEIN KINASE KINASE KINASE 20-RELATED"/>
    <property type="match status" value="1"/>
</dbReference>
<evidence type="ECO:0000256" key="1">
    <source>
        <dbReference type="ARBA" id="ARBA00022679"/>
    </source>
</evidence>
<dbReference type="InterPro" id="IPR008271">
    <property type="entry name" value="Ser/Thr_kinase_AS"/>
</dbReference>
<dbReference type="PROSITE" id="PS00108">
    <property type="entry name" value="PROTEIN_KINASE_ST"/>
    <property type="match status" value="1"/>
</dbReference>
<organism evidence="8 9">
    <name type="scientific">Antrihabitans stalactiti</name>
    <dbReference type="NCBI Taxonomy" id="2584121"/>
    <lineage>
        <taxon>Bacteria</taxon>
        <taxon>Bacillati</taxon>
        <taxon>Actinomycetota</taxon>
        <taxon>Actinomycetes</taxon>
        <taxon>Mycobacteriales</taxon>
        <taxon>Nocardiaceae</taxon>
        <taxon>Antrihabitans</taxon>
    </lineage>
</organism>
<dbReference type="Proteomes" id="UP000535543">
    <property type="component" value="Unassembled WGS sequence"/>
</dbReference>
<keyword evidence="8" id="KW-0723">Serine/threonine-protein kinase</keyword>
<reference evidence="8 9" key="1">
    <citation type="submission" date="2019-05" db="EMBL/GenBank/DDBJ databases">
        <authorList>
            <person name="Lee S.D."/>
        </authorList>
    </citation>
    <scope>NUCLEOTIDE SEQUENCE [LARGE SCALE GENOMIC DNA]</scope>
    <source>
        <strain evidence="8 9">YC2-7</strain>
    </source>
</reference>
<keyword evidence="3 8" id="KW-0418">Kinase</keyword>
<dbReference type="Pfam" id="PF00069">
    <property type="entry name" value="Pkinase"/>
    <property type="match status" value="1"/>
</dbReference>
<evidence type="ECO:0000259" key="7">
    <source>
        <dbReference type="PROSITE" id="PS50011"/>
    </source>
</evidence>
<dbReference type="GO" id="GO:0005524">
    <property type="term" value="F:ATP binding"/>
    <property type="evidence" value="ECO:0007669"/>
    <property type="project" value="UniProtKB-UniRule"/>
</dbReference>
<evidence type="ECO:0000256" key="6">
    <source>
        <dbReference type="SAM" id="MobiDB-lite"/>
    </source>
</evidence>
<dbReference type="SUPFAM" id="SSF56112">
    <property type="entry name" value="Protein kinase-like (PK-like)"/>
    <property type="match status" value="1"/>
</dbReference>
<keyword evidence="9" id="KW-1185">Reference proteome</keyword>
<dbReference type="InterPro" id="IPR000719">
    <property type="entry name" value="Prot_kinase_dom"/>
</dbReference>
<dbReference type="PROSITE" id="PS50011">
    <property type="entry name" value="PROTEIN_KINASE_DOM"/>
    <property type="match status" value="1"/>
</dbReference>
<dbReference type="PANTHER" id="PTHR43289:SF34">
    <property type="entry name" value="SERINE_THREONINE-PROTEIN KINASE YBDM-RELATED"/>
    <property type="match status" value="1"/>
</dbReference>
<dbReference type="Gene3D" id="3.30.200.20">
    <property type="entry name" value="Phosphorylase Kinase, domain 1"/>
    <property type="match status" value="1"/>
</dbReference>
<reference evidence="8 9" key="2">
    <citation type="submission" date="2020-06" db="EMBL/GenBank/DDBJ databases">
        <title>Antribacter stalactiti gen. nov., sp. nov., a new member of the family Nacardiaceae isolated from a cave.</title>
        <authorList>
            <person name="Kim I.S."/>
        </authorList>
    </citation>
    <scope>NUCLEOTIDE SEQUENCE [LARGE SCALE GENOMIC DNA]</scope>
    <source>
        <strain evidence="8 9">YC2-7</strain>
    </source>
</reference>
<dbReference type="EMBL" id="VCQU01000007">
    <property type="protein sequence ID" value="NMN97466.1"/>
    <property type="molecule type" value="Genomic_DNA"/>
</dbReference>
<evidence type="ECO:0000256" key="2">
    <source>
        <dbReference type="ARBA" id="ARBA00022741"/>
    </source>
</evidence>
<sequence>MEPLEPGDPPTIGPFLLLGRLGSGGMGLVYLGRLSSGRPVAIKVVHEHFAQHPDFRERFAREVRAARTVGGFWTAAVVDADPTARKPWLASEFIEGPTLDKAVSPTDPLPLDAVRTVGLGLVEALIAIHHANLIHRDLKPSNVVLAAQGPRVIDFGIARAMDGSTLTAPDGRVGTAAYMSPEQCRNEPTIGPAADIFSLGGVLVYAATGRGPFGDGPGYAILARALTEEPDLTGVPERLVPIVADCLRKDPAARPGTQELLARLRTMTATSSPRTEQQRERWWVRRS</sequence>
<dbReference type="InterPro" id="IPR017441">
    <property type="entry name" value="Protein_kinase_ATP_BS"/>
</dbReference>
<comment type="caution">
    <text evidence="8">The sequence shown here is derived from an EMBL/GenBank/DDBJ whole genome shotgun (WGS) entry which is preliminary data.</text>
</comment>
<keyword evidence="4 5" id="KW-0067">ATP-binding</keyword>
<dbReference type="PROSITE" id="PS00107">
    <property type="entry name" value="PROTEIN_KINASE_ATP"/>
    <property type="match status" value="1"/>
</dbReference>
<dbReference type="Gene3D" id="1.10.510.10">
    <property type="entry name" value="Transferase(Phosphotransferase) domain 1"/>
    <property type="match status" value="1"/>
</dbReference>
<feature type="binding site" evidence="5">
    <location>
        <position position="43"/>
    </location>
    <ligand>
        <name>ATP</name>
        <dbReference type="ChEBI" id="CHEBI:30616"/>
    </ligand>
</feature>